<evidence type="ECO:0000259" key="3">
    <source>
        <dbReference type="PROSITE" id="PS50853"/>
    </source>
</evidence>
<dbReference type="InterPro" id="IPR003961">
    <property type="entry name" value="FN3_dom"/>
</dbReference>
<evidence type="ECO:0000259" key="2">
    <source>
        <dbReference type="PROSITE" id="PS50172"/>
    </source>
</evidence>
<gene>
    <name evidence="4" type="ORF">JL09_g1219</name>
</gene>
<evidence type="ECO:0000313" key="5">
    <source>
        <dbReference type="Proteomes" id="UP000029867"/>
    </source>
</evidence>
<protein>
    <recommendedName>
        <fullName evidence="6">Chitin biosynthesis protein CHS5</fullName>
    </recommendedName>
</protein>
<evidence type="ECO:0000313" key="4">
    <source>
        <dbReference type="EMBL" id="KGK39598.1"/>
    </source>
</evidence>
<dbReference type="PROSITE" id="PS50853">
    <property type="entry name" value="FN3"/>
    <property type="match status" value="1"/>
</dbReference>
<feature type="compositionally biased region" description="Acidic residues" evidence="1">
    <location>
        <begin position="400"/>
        <end position="417"/>
    </location>
</feature>
<dbReference type="InterPro" id="IPR031669">
    <property type="entry name" value="Fn3_2"/>
</dbReference>
<dbReference type="Proteomes" id="UP000029867">
    <property type="component" value="Unassembled WGS sequence"/>
</dbReference>
<feature type="compositionally biased region" description="Basic and acidic residues" evidence="1">
    <location>
        <begin position="362"/>
        <end position="397"/>
    </location>
</feature>
<dbReference type="GO" id="GO:0006893">
    <property type="term" value="P:Golgi to plasma membrane transport"/>
    <property type="evidence" value="ECO:0007669"/>
    <property type="project" value="TreeGrafter"/>
</dbReference>
<dbReference type="AlphaFoldDB" id="A0A099P3J4"/>
<dbReference type="eggNOG" id="KOG1181">
    <property type="taxonomic scope" value="Eukaryota"/>
</dbReference>
<dbReference type="Pfam" id="PF16893">
    <property type="entry name" value="fn3_2"/>
    <property type="match status" value="1"/>
</dbReference>
<dbReference type="InterPro" id="IPR013783">
    <property type="entry name" value="Ig-like_fold"/>
</dbReference>
<feature type="compositionally biased region" description="Basic and acidic residues" evidence="1">
    <location>
        <begin position="465"/>
        <end position="476"/>
    </location>
</feature>
<feature type="compositionally biased region" description="Basic residues" evidence="1">
    <location>
        <begin position="590"/>
        <end position="602"/>
    </location>
</feature>
<proteinExistence type="predicted"/>
<dbReference type="GO" id="GO:0046983">
    <property type="term" value="F:protein dimerization activity"/>
    <property type="evidence" value="ECO:0007669"/>
    <property type="project" value="InterPro"/>
</dbReference>
<dbReference type="InterPro" id="IPR031673">
    <property type="entry name" value="Chs5_N"/>
</dbReference>
<dbReference type="InterPro" id="IPR052827">
    <property type="entry name" value="CHS_Export/Cell_Fusion_Reg"/>
</dbReference>
<feature type="region of interest" description="Disordered" evidence="1">
    <location>
        <begin position="502"/>
        <end position="602"/>
    </location>
</feature>
<dbReference type="Gene3D" id="2.60.40.10">
    <property type="entry name" value="Immunoglobulins"/>
    <property type="match status" value="1"/>
</dbReference>
<accession>A0A099P3J4</accession>
<dbReference type="Gene3D" id="3.40.50.10190">
    <property type="entry name" value="BRCT domain"/>
    <property type="match status" value="1"/>
</dbReference>
<sequence length="602" mass="67413">MVEVALTVGKLDASLALLLTKDHHLIEFPTILLPDDISPGSIVRITCDRDLNREQEEKKEFDQLQDEIFETFGKYEPENPVLKIVNVTQTSCVLEWEPLNLGTSELKELTLYKNGSKLGPIKNPFQKKNIKFSGLPIDTPYKFQLKLETSSGIYYSNLVELKTHKMTDLSGITVCIGDIDFENEPFSLKDIEDAIEAIGAKPYSDEVKVDTTQFICTQDTGIEYQKAKNMNIPIIRPEWLKACQLERRIVGVNKFYLDTESPIWKTRNFWDSSNDVSRSVQVNGHVEVPHIVIDQEESQQKQDQESQNETEHGLHHEHAHEHEPEKVPEKESEQEPGKNVEPLQEPKAEVAELSESAPEIEAEQKEESSKAEEENKENQELSQEKESLNENPEKVNTEEQIQDEASEEALDEKEDNELLQGDLLETPVQGTSEAADEILKSKSNTSNDVLETPAPALINQSSEKPSAKIEEARSLEEPTDLADSAQPVEASVEKLVVEANKQSAVESSDLTDTAPVNEVSFETTTHKAESSENIEPEQVVDNKAADNEQGTVSEPEDFKGEDLEGAEGNAESETGPANEGNNETQANDKKKNKKKKKKKGKK</sequence>
<feature type="domain" description="BRCT" evidence="2">
    <location>
        <begin position="164"/>
        <end position="257"/>
    </location>
</feature>
<dbReference type="Pfam" id="PF16892">
    <property type="entry name" value="CHS5_N"/>
    <property type="match status" value="1"/>
</dbReference>
<dbReference type="PANTHER" id="PTHR47351">
    <property type="entry name" value="CHITIN BIOSYNTHESIS PROTEIN CHS5"/>
    <property type="match status" value="1"/>
</dbReference>
<organism evidence="4 5">
    <name type="scientific">Pichia kudriavzevii</name>
    <name type="common">Yeast</name>
    <name type="synonym">Issatchenkia orientalis</name>
    <dbReference type="NCBI Taxonomy" id="4909"/>
    <lineage>
        <taxon>Eukaryota</taxon>
        <taxon>Fungi</taxon>
        <taxon>Dikarya</taxon>
        <taxon>Ascomycota</taxon>
        <taxon>Saccharomycotina</taxon>
        <taxon>Pichiomycetes</taxon>
        <taxon>Pichiales</taxon>
        <taxon>Pichiaceae</taxon>
        <taxon>Pichia</taxon>
    </lineage>
</organism>
<name>A0A099P3J4_PICKU</name>
<dbReference type="GO" id="GO:0034044">
    <property type="term" value="C:exomer complex"/>
    <property type="evidence" value="ECO:0007669"/>
    <property type="project" value="TreeGrafter"/>
</dbReference>
<dbReference type="GO" id="GO:0000747">
    <property type="term" value="P:conjugation with cellular fusion"/>
    <property type="evidence" value="ECO:0007669"/>
    <property type="project" value="TreeGrafter"/>
</dbReference>
<dbReference type="EMBL" id="JQFK01000007">
    <property type="protein sequence ID" value="KGK39598.1"/>
    <property type="molecule type" value="Genomic_DNA"/>
</dbReference>
<comment type="caution">
    <text evidence="4">The sequence shown here is derived from an EMBL/GenBank/DDBJ whole genome shotgun (WGS) entry which is preliminary data.</text>
</comment>
<feature type="compositionally biased region" description="Basic and acidic residues" evidence="1">
    <location>
        <begin position="298"/>
        <end position="350"/>
    </location>
</feature>
<evidence type="ECO:0008006" key="6">
    <source>
        <dbReference type="Google" id="ProtNLM"/>
    </source>
</evidence>
<dbReference type="InterPro" id="IPR001357">
    <property type="entry name" value="BRCT_dom"/>
</dbReference>
<dbReference type="PROSITE" id="PS50172">
    <property type="entry name" value="BRCT"/>
    <property type="match status" value="1"/>
</dbReference>
<dbReference type="Pfam" id="PF00533">
    <property type="entry name" value="BRCT"/>
    <property type="match status" value="1"/>
</dbReference>
<dbReference type="HOGENOM" id="CLU_019904_3_2_1"/>
<dbReference type="PANTHER" id="PTHR47351:SF1">
    <property type="entry name" value="CHITIN BIOSYNTHESIS PROTEIN CHS5"/>
    <property type="match status" value="1"/>
</dbReference>
<feature type="domain" description="Fibronectin type-III" evidence="3">
    <location>
        <begin position="76"/>
        <end position="170"/>
    </location>
</feature>
<feature type="compositionally biased region" description="Polar residues" evidence="1">
    <location>
        <begin position="502"/>
        <end position="511"/>
    </location>
</feature>
<dbReference type="SMART" id="SM00292">
    <property type="entry name" value="BRCT"/>
    <property type="match status" value="1"/>
</dbReference>
<dbReference type="CDD" id="cd17742">
    <property type="entry name" value="BRCT_CHS5_like"/>
    <property type="match status" value="1"/>
</dbReference>
<feature type="region of interest" description="Disordered" evidence="1">
    <location>
        <begin position="295"/>
        <end position="487"/>
    </location>
</feature>
<dbReference type="InterPro" id="IPR036420">
    <property type="entry name" value="BRCT_dom_sf"/>
</dbReference>
<dbReference type="CDD" id="cd00063">
    <property type="entry name" value="FN3"/>
    <property type="match status" value="1"/>
</dbReference>
<evidence type="ECO:0000256" key="1">
    <source>
        <dbReference type="SAM" id="MobiDB-lite"/>
    </source>
</evidence>
<reference evidence="5" key="1">
    <citation type="journal article" date="2014" name="Microb. Cell Fact.">
        <title>Exploiting Issatchenkia orientalis SD108 for succinic acid production.</title>
        <authorList>
            <person name="Xiao H."/>
            <person name="Shao Z."/>
            <person name="Jiang Y."/>
            <person name="Dole S."/>
            <person name="Zhao H."/>
        </authorList>
    </citation>
    <scope>NUCLEOTIDE SEQUENCE [LARGE SCALE GENOMIC DNA]</scope>
    <source>
        <strain evidence="5">SD108</strain>
    </source>
</reference>
<dbReference type="SUPFAM" id="SSF52113">
    <property type="entry name" value="BRCT domain"/>
    <property type="match status" value="1"/>
</dbReference>
<dbReference type="CDD" id="cd13945">
    <property type="entry name" value="Chs5_N"/>
    <property type="match status" value="1"/>
</dbReference>
<dbReference type="VEuPathDB" id="FungiDB:C5L36_0C06470"/>
<dbReference type="Gene3D" id="6.20.120.50">
    <property type="match status" value="1"/>
</dbReference>
<dbReference type="GO" id="GO:0005802">
    <property type="term" value="C:trans-Golgi network"/>
    <property type="evidence" value="ECO:0007669"/>
    <property type="project" value="TreeGrafter"/>
</dbReference>